<dbReference type="EMBL" id="JACHOT010000002">
    <property type="protein sequence ID" value="MBB4650812.1"/>
    <property type="molecule type" value="Genomic_DNA"/>
</dbReference>
<proteinExistence type="predicted"/>
<sequence length="310" mass="34344">MIGIVKSSLPEGRNLDARTALQAAAQMGLKGVLFNSLFDLSPTLDPAELRAVRTEADRLGLYISSMLGVLNPALPFRGEPIAKAGGGDLETGVKRLVRLAADIGIHDMFFVIGMIEERFHETVSWHDQRHALAAMLLRCAPVLRECKSKLLLKTHEEITTSEVVALVRTVGPDLLGIAFDPVNVVCRLEDPVEAARRVAPYVAQVHVDDAIVRFQEGGIRRYLAPVGEGVLDWETIIALMPEARVWVEMHSGQFAMPVFDPAWLAAQPDIVLVEYASVLAMATSFGRREMRWNQDTPIERLPHALRRFQP</sequence>
<dbReference type="PANTHER" id="PTHR12110">
    <property type="entry name" value="HYDROXYPYRUVATE ISOMERASE"/>
    <property type="match status" value="1"/>
</dbReference>
<dbReference type="GO" id="GO:0016853">
    <property type="term" value="F:isomerase activity"/>
    <property type="evidence" value="ECO:0007669"/>
    <property type="project" value="UniProtKB-KW"/>
</dbReference>
<dbReference type="RefSeq" id="WP_183262798.1">
    <property type="nucleotide sequence ID" value="NZ_BAAAVZ010000002.1"/>
</dbReference>
<accession>A0ABR6L1Y2</accession>
<dbReference type="Gene3D" id="3.20.20.150">
    <property type="entry name" value="Divalent-metal-dependent TIM barrel enzymes"/>
    <property type="match status" value="1"/>
</dbReference>
<gene>
    <name evidence="2" type="ORF">GGQ99_002567</name>
</gene>
<dbReference type="Pfam" id="PF01261">
    <property type="entry name" value="AP_endonuc_2"/>
    <property type="match status" value="1"/>
</dbReference>
<comment type="caution">
    <text evidence="2">The sequence shown here is derived from an EMBL/GenBank/DDBJ whole genome shotgun (WGS) entry which is preliminary data.</text>
</comment>
<organism evidence="2 3">
    <name type="scientific">Aminobacter niigataensis</name>
    <dbReference type="NCBI Taxonomy" id="83265"/>
    <lineage>
        <taxon>Bacteria</taxon>
        <taxon>Pseudomonadati</taxon>
        <taxon>Pseudomonadota</taxon>
        <taxon>Alphaproteobacteria</taxon>
        <taxon>Hyphomicrobiales</taxon>
        <taxon>Phyllobacteriaceae</taxon>
        <taxon>Aminobacter</taxon>
    </lineage>
</organism>
<keyword evidence="3" id="KW-1185">Reference proteome</keyword>
<name>A0ABR6L1Y2_9HYPH</name>
<feature type="domain" description="Xylose isomerase-like TIM barrel" evidence="1">
    <location>
        <begin position="21"/>
        <end position="242"/>
    </location>
</feature>
<evidence type="ECO:0000313" key="2">
    <source>
        <dbReference type="EMBL" id="MBB4650812.1"/>
    </source>
</evidence>
<dbReference type="Proteomes" id="UP000539538">
    <property type="component" value="Unassembled WGS sequence"/>
</dbReference>
<evidence type="ECO:0000313" key="3">
    <source>
        <dbReference type="Proteomes" id="UP000539538"/>
    </source>
</evidence>
<reference evidence="2 3" key="1">
    <citation type="submission" date="2020-08" db="EMBL/GenBank/DDBJ databases">
        <title>Genomic Encyclopedia of Type Strains, Phase IV (KMG-IV): sequencing the most valuable type-strain genomes for metagenomic binning, comparative biology and taxonomic classification.</title>
        <authorList>
            <person name="Goeker M."/>
        </authorList>
    </citation>
    <scope>NUCLEOTIDE SEQUENCE [LARGE SCALE GENOMIC DNA]</scope>
    <source>
        <strain evidence="2 3">DSM 7050</strain>
    </source>
</reference>
<dbReference type="PANTHER" id="PTHR12110:SF53">
    <property type="entry name" value="BLR5974 PROTEIN"/>
    <property type="match status" value="1"/>
</dbReference>
<evidence type="ECO:0000259" key="1">
    <source>
        <dbReference type="Pfam" id="PF01261"/>
    </source>
</evidence>
<dbReference type="InterPro" id="IPR050312">
    <property type="entry name" value="IolE/XylAMocC-like"/>
</dbReference>
<protein>
    <submittedName>
        <fullName evidence="2">Sugar phosphate isomerase/epimerase</fullName>
    </submittedName>
</protein>
<dbReference type="InterPro" id="IPR036237">
    <property type="entry name" value="Xyl_isomerase-like_sf"/>
</dbReference>
<dbReference type="InterPro" id="IPR013022">
    <property type="entry name" value="Xyl_isomerase-like_TIM-brl"/>
</dbReference>
<keyword evidence="2" id="KW-0413">Isomerase</keyword>
<dbReference type="SUPFAM" id="SSF51658">
    <property type="entry name" value="Xylose isomerase-like"/>
    <property type="match status" value="1"/>
</dbReference>